<evidence type="ECO:0000256" key="6">
    <source>
        <dbReference type="ARBA" id="ARBA00022538"/>
    </source>
</evidence>
<evidence type="ECO:0000256" key="4">
    <source>
        <dbReference type="ARBA" id="ARBA00022461"/>
    </source>
</evidence>
<reference evidence="26" key="2">
    <citation type="submission" date="2025-09" db="UniProtKB">
        <authorList>
            <consortium name="Ensembl"/>
        </authorList>
    </citation>
    <scope>IDENTIFICATION</scope>
</reference>
<dbReference type="Pfam" id="PF08412">
    <property type="entry name" value="Ion_trans_N"/>
    <property type="match status" value="1"/>
</dbReference>
<comment type="catalytic activity">
    <reaction evidence="22">
        <text>Na(+)(in) = Na(+)(out)</text>
        <dbReference type="Rhea" id="RHEA:34963"/>
        <dbReference type="ChEBI" id="CHEBI:29101"/>
    </reaction>
</comment>
<keyword evidence="15" id="KW-0406">Ion transport</keyword>
<keyword evidence="13 24" id="KW-1133">Transmembrane helix</keyword>
<evidence type="ECO:0000256" key="17">
    <source>
        <dbReference type="ARBA" id="ARBA00023149"/>
    </source>
</evidence>
<dbReference type="Pfam" id="PF00027">
    <property type="entry name" value="cNMP_binding"/>
    <property type="match status" value="1"/>
</dbReference>
<feature type="transmembrane region" description="Helical" evidence="24">
    <location>
        <begin position="355"/>
        <end position="380"/>
    </location>
</feature>
<dbReference type="InterPro" id="IPR003938">
    <property type="entry name" value="K_chnl_volt-dep_EAG/ELK/ERG"/>
</dbReference>
<dbReference type="CDD" id="cd00038">
    <property type="entry name" value="CAP_ED"/>
    <property type="match status" value="1"/>
</dbReference>
<evidence type="ECO:0000256" key="2">
    <source>
        <dbReference type="ARBA" id="ARBA00006305"/>
    </source>
</evidence>
<feature type="transmembrane region" description="Helical" evidence="24">
    <location>
        <begin position="154"/>
        <end position="173"/>
    </location>
</feature>
<dbReference type="SMART" id="SM00100">
    <property type="entry name" value="cNMP"/>
    <property type="match status" value="1"/>
</dbReference>
<evidence type="ECO:0000256" key="11">
    <source>
        <dbReference type="ARBA" id="ARBA00022882"/>
    </source>
</evidence>
<dbReference type="SUPFAM" id="SSF81324">
    <property type="entry name" value="Voltage-gated potassium channels"/>
    <property type="match status" value="1"/>
</dbReference>
<evidence type="ECO:0000256" key="20">
    <source>
        <dbReference type="ARBA" id="ARBA00023303"/>
    </source>
</evidence>
<comment type="similarity">
    <text evidence="2">Belongs to the potassium channel HCN family.</text>
</comment>
<dbReference type="FunFam" id="1.10.287.70:FF:000031">
    <property type="entry name" value="Potassium/sodium hyperpolarization-activated cyclic nucleotide-gated channel 1, putative"/>
    <property type="match status" value="1"/>
</dbReference>
<dbReference type="PANTHER" id="PTHR45689:SF7">
    <property type="entry name" value="POTASSIUM_SODIUM HYPERPOLARIZATION-ACTIVATED CYCLIC NUCLEOTIDE-GATED CHANNEL 3"/>
    <property type="match status" value="1"/>
</dbReference>
<dbReference type="GO" id="GO:0098855">
    <property type="term" value="C:HCN channel complex"/>
    <property type="evidence" value="ECO:0007669"/>
    <property type="project" value="TreeGrafter"/>
</dbReference>
<accession>A0A8C4Z3F1</accession>
<organism evidence="26 27">
    <name type="scientific">Gadus morhua</name>
    <name type="common">Atlantic cod</name>
    <dbReference type="NCBI Taxonomy" id="8049"/>
    <lineage>
        <taxon>Eukaryota</taxon>
        <taxon>Metazoa</taxon>
        <taxon>Chordata</taxon>
        <taxon>Craniata</taxon>
        <taxon>Vertebrata</taxon>
        <taxon>Euteleostomi</taxon>
        <taxon>Actinopterygii</taxon>
        <taxon>Neopterygii</taxon>
        <taxon>Teleostei</taxon>
        <taxon>Neoteleostei</taxon>
        <taxon>Acanthomorphata</taxon>
        <taxon>Zeiogadaria</taxon>
        <taxon>Gadariae</taxon>
        <taxon>Gadiformes</taxon>
        <taxon>Gadoidei</taxon>
        <taxon>Gadidae</taxon>
        <taxon>Gadus</taxon>
    </lineage>
</organism>
<dbReference type="Ensembl" id="ENSGMOT00000006398.2">
    <property type="protein sequence ID" value="ENSGMOP00000006220.2"/>
    <property type="gene ID" value="ENSGMOG00000005846.2"/>
</dbReference>
<keyword evidence="18" id="KW-0739">Sodium transport</keyword>
<dbReference type="GeneTree" id="ENSGT00940000154743"/>
<evidence type="ECO:0000256" key="23">
    <source>
        <dbReference type="SAM" id="MobiDB-lite"/>
    </source>
</evidence>
<keyword evidence="7" id="KW-0116">cAMP-binding</keyword>
<proteinExistence type="inferred from homology"/>
<evidence type="ECO:0000256" key="24">
    <source>
        <dbReference type="SAM" id="Phobius"/>
    </source>
</evidence>
<dbReference type="Gene3D" id="1.10.287.630">
    <property type="entry name" value="Helix hairpin bin"/>
    <property type="match status" value="1"/>
</dbReference>
<dbReference type="InterPro" id="IPR014710">
    <property type="entry name" value="RmlC-like_jellyroll"/>
</dbReference>
<evidence type="ECO:0000256" key="21">
    <source>
        <dbReference type="ARBA" id="ARBA00034430"/>
    </source>
</evidence>
<keyword evidence="5" id="KW-1003">Cell membrane</keyword>
<keyword evidence="17" id="KW-0114">cAMP</keyword>
<dbReference type="InterPro" id="IPR000595">
    <property type="entry name" value="cNMP-bd_dom"/>
</dbReference>
<feature type="compositionally biased region" description="Low complexity" evidence="23">
    <location>
        <begin position="1"/>
        <end position="12"/>
    </location>
</feature>
<dbReference type="InterPro" id="IPR013621">
    <property type="entry name" value="Ion_trans_N"/>
</dbReference>
<keyword evidence="11" id="KW-0851">Voltage-gated channel</keyword>
<dbReference type="FunFam" id="2.60.120.10:FF:000007">
    <property type="entry name" value="Putative potassium/sodium hyperpolarization-activated cyclic nucleotide-gated channel 2"/>
    <property type="match status" value="1"/>
</dbReference>
<reference evidence="26" key="1">
    <citation type="submission" date="2025-08" db="UniProtKB">
        <authorList>
            <consortium name="Ensembl"/>
        </authorList>
    </citation>
    <scope>IDENTIFICATION</scope>
</reference>
<dbReference type="PROSITE" id="PS00888">
    <property type="entry name" value="CNMP_BINDING_1"/>
    <property type="match status" value="1"/>
</dbReference>
<keyword evidence="14" id="KW-0915">Sodium</keyword>
<feature type="compositionally biased region" description="Polar residues" evidence="23">
    <location>
        <begin position="695"/>
        <end position="706"/>
    </location>
</feature>
<dbReference type="InterPro" id="IPR005821">
    <property type="entry name" value="Ion_trans_dom"/>
</dbReference>
<feature type="compositionally biased region" description="Gly residues" evidence="23">
    <location>
        <begin position="32"/>
        <end position="41"/>
    </location>
</feature>
<evidence type="ECO:0000256" key="12">
    <source>
        <dbReference type="ARBA" id="ARBA00022958"/>
    </source>
</evidence>
<dbReference type="PRINTS" id="PR01463">
    <property type="entry name" value="EAGCHANLFMLY"/>
</dbReference>
<evidence type="ECO:0000256" key="18">
    <source>
        <dbReference type="ARBA" id="ARBA00023201"/>
    </source>
</evidence>
<dbReference type="PANTHER" id="PTHR45689">
    <property type="entry name" value="I[[H]] CHANNEL, ISOFORM E"/>
    <property type="match status" value="1"/>
</dbReference>
<evidence type="ECO:0000256" key="1">
    <source>
        <dbReference type="ARBA" id="ARBA00004651"/>
    </source>
</evidence>
<keyword evidence="3" id="KW-0813">Transport</keyword>
<dbReference type="GO" id="GO:0030552">
    <property type="term" value="F:cAMP binding"/>
    <property type="evidence" value="ECO:0007669"/>
    <property type="project" value="UniProtKB-KW"/>
</dbReference>
<dbReference type="FunFam" id="1.10.287.630:FF:000002">
    <property type="entry name" value="Potassium/sodium hyperpolarization-activated cyclic nucleotide-gated channel 4"/>
    <property type="match status" value="1"/>
</dbReference>
<evidence type="ECO:0000256" key="8">
    <source>
        <dbReference type="ARBA" id="ARBA00022692"/>
    </source>
</evidence>
<dbReference type="GO" id="GO:0030424">
    <property type="term" value="C:axon"/>
    <property type="evidence" value="ECO:0007669"/>
    <property type="project" value="TreeGrafter"/>
</dbReference>
<feature type="compositionally biased region" description="Pro residues" evidence="23">
    <location>
        <begin position="13"/>
        <end position="25"/>
    </location>
</feature>
<keyword evidence="19" id="KW-1071">Ligand-gated ion channel</keyword>
<keyword evidence="4" id="KW-0894">Sodium channel</keyword>
<feature type="compositionally biased region" description="Low complexity" evidence="23">
    <location>
        <begin position="665"/>
        <end position="674"/>
    </location>
</feature>
<keyword evidence="6" id="KW-0633">Potassium transport</keyword>
<evidence type="ECO:0000256" key="7">
    <source>
        <dbReference type="ARBA" id="ARBA00022566"/>
    </source>
</evidence>
<evidence type="ECO:0000256" key="15">
    <source>
        <dbReference type="ARBA" id="ARBA00023065"/>
    </source>
</evidence>
<dbReference type="GO" id="GO:0003254">
    <property type="term" value="P:regulation of membrane depolarization"/>
    <property type="evidence" value="ECO:0007669"/>
    <property type="project" value="TreeGrafter"/>
</dbReference>
<dbReference type="GO" id="GO:0005272">
    <property type="term" value="F:sodium channel activity"/>
    <property type="evidence" value="ECO:0007669"/>
    <property type="project" value="UniProtKB-KW"/>
</dbReference>
<evidence type="ECO:0000256" key="14">
    <source>
        <dbReference type="ARBA" id="ARBA00023053"/>
    </source>
</evidence>
<dbReference type="Gene3D" id="1.10.287.70">
    <property type="match status" value="1"/>
</dbReference>
<keyword evidence="16 24" id="KW-0472">Membrane</keyword>
<evidence type="ECO:0000256" key="13">
    <source>
        <dbReference type="ARBA" id="ARBA00022989"/>
    </source>
</evidence>
<dbReference type="InterPro" id="IPR051413">
    <property type="entry name" value="K/Na_HCN_channel"/>
</dbReference>
<keyword evidence="8 24" id="KW-0812">Transmembrane</keyword>
<evidence type="ECO:0000259" key="25">
    <source>
        <dbReference type="PROSITE" id="PS50042"/>
    </source>
</evidence>
<evidence type="ECO:0000256" key="9">
    <source>
        <dbReference type="ARBA" id="ARBA00022741"/>
    </source>
</evidence>
<feature type="region of interest" description="Disordered" evidence="23">
    <location>
        <begin position="1"/>
        <end position="44"/>
    </location>
</feature>
<feature type="transmembrane region" description="Helical" evidence="24">
    <location>
        <begin position="124"/>
        <end position="148"/>
    </location>
</feature>
<evidence type="ECO:0000256" key="16">
    <source>
        <dbReference type="ARBA" id="ARBA00023136"/>
    </source>
</evidence>
<protein>
    <recommendedName>
        <fullName evidence="25">Cyclic nucleotide-binding domain-containing protein</fullName>
    </recommendedName>
</protein>
<evidence type="ECO:0000256" key="5">
    <source>
        <dbReference type="ARBA" id="ARBA00022475"/>
    </source>
</evidence>
<feature type="domain" description="Cyclic nucleotide-binding" evidence="25">
    <location>
        <begin position="458"/>
        <end position="564"/>
    </location>
</feature>
<dbReference type="InterPro" id="IPR018490">
    <property type="entry name" value="cNMP-bd_dom_sf"/>
</dbReference>
<dbReference type="Pfam" id="PF00520">
    <property type="entry name" value="Ion_trans"/>
    <property type="match status" value="1"/>
</dbReference>
<keyword evidence="9" id="KW-0547">Nucleotide-binding</keyword>
<dbReference type="AlphaFoldDB" id="A0A8C4Z3F1"/>
<evidence type="ECO:0000313" key="26">
    <source>
        <dbReference type="Ensembl" id="ENSGMOP00000006220.2"/>
    </source>
</evidence>
<dbReference type="InterPro" id="IPR018488">
    <property type="entry name" value="cNMP-bd_CS"/>
</dbReference>
<dbReference type="PROSITE" id="PS50042">
    <property type="entry name" value="CNMP_BINDING_3"/>
    <property type="match status" value="1"/>
</dbReference>
<name>A0A8C4Z3F1_GADMO</name>
<evidence type="ECO:0000256" key="3">
    <source>
        <dbReference type="ARBA" id="ARBA00022448"/>
    </source>
</evidence>
<comment type="subcellular location">
    <subcellularLocation>
        <location evidence="1">Cell membrane</location>
        <topology evidence="1">Multi-pass membrane protein</topology>
    </subcellularLocation>
</comment>
<dbReference type="SUPFAM" id="SSF51206">
    <property type="entry name" value="cAMP-binding domain-like"/>
    <property type="match status" value="1"/>
</dbReference>
<keyword evidence="12" id="KW-0630">Potassium</keyword>
<comment type="catalytic activity">
    <reaction evidence="21">
        <text>K(+)(in) = K(+)(out)</text>
        <dbReference type="Rhea" id="RHEA:29463"/>
        <dbReference type="ChEBI" id="CHEBI:29103"/>
    </reaction>
</comment>
<dbReference type="Gene3D" id="2.60.120.10">
    <property type="entry name" value="Jelly Rolls"/>
    <property type="match status" value="1"/>
</dbReference>
<evidence type="ECO:0000256" key="22">
    <source>
        <dbReference type="ARBA" id="ARBA00036239"/>
    </source>
</evidence>
<evidence type="ECO:0000256" key="10">
    <source>
        <dbReference type="ARBA" id="ARBA00022826"/>
    </source>
</evidence>
<keyword evidence="10" id="KW-0631">Potassium channel</keyword>
<evidence type="ECO:0000313" key="27">
    <source>
        <dbReference type="Proteomes" id="UP000694546"/>
    </source>
</evidence>
<dbReference type="GO" id="GO:0030425">
    <property type="term" value="C:dendrite"/>
    <property type="evidence" value="ECO:0007669"/>
    <property type="project" value="TreeGrafter"/>
</dbReference>
<dbReference type="Proteomes" id="UP000694546">
    <property type="component" value="Chromosome 11"/>
</dbReference>
<dbReference type="GO" id="GO:0005249">
    <property type="term" value="F:voltage-gated potassium channel activity"/>
    <property type="evidence" value="ECO:0007669"/>
    <property type="project" value="InterPro"/>
</dbReference>
<sequence length="721" mass="80679">PEGGSRSPSYLTRPPPSSPPPPPRPARTGTPGSAGGSGGGSLPRRSMGGLAGMGVFGMGLDGGEDYSYSNQSTFIQRQFGAMLQPGVNKFSLRMFGSHKAVALEQERLKSAGTWIIHPYSDFRFYWDLLMLLLMMGNLIILPVGITFFKDENTPPWIIFNVVSDTLFLVDLVLNFRTGIVKEDSTEILLDPRAIRQRYLKSWFLVDFVSSIPVDYIFLMVDLEARLDSEVYRTARALRIVRFTKILSLLRLLRLSRLIRYIHQWEEIFHMTYDLASAMVRIVNLIGMMLLLCHWDGCLQFLVPMLQDFPSDCWVSKNNMVNDTWGVQYSYALFKAMSHMLCIGYGAQAPEGMTDVWLTMLSMIVGATCYAMFIGHATALIQSLDSSRRQYQEKYKQVEQYMSFHKLPADVRQKIHEYYEHRFQGKMFDEENILGELSDPLKEEIVSFNCRSLVANMPLFANADPNFVTAVLIKLRFEVFQPADFIIREGTVGRKMYFIQHGRVGVLARGNRETKLSDGSYFGEICLLTRGRRTASVRADTYCRLYSLSVDSFNEVLEEHPMMRRAFETVAVDRLDRIGENSAQKPSGGLVGFLFQYHRPHAPAAAAAAATAAAACARWGNIPAFPSNLSFPLLFVPHVSAPRPRAASPPALCQLPHRDDRGGRVGRPVPKRGVPWLPLTDGHSPLRGADIPAGGSSPQRRFSNDANGSPGKDASLQPPPPV</sequence>
<evidence type="ECO:0000256" key="19">
    <source>
        <dbReference type="ARBA" id="ARBA00023286"/>
    </source>
</evidence>
<keyword evidence="27" id="KW-1185">Reference proteome</keyword>
<keyword evidence="20" id="KW-0407">Ion channel</keyword>
<feature type="region of interest" description="Disordered" evidence="23">
    <location>
        <begin position="644"/>
        <end position="721"/>
    </location>
</feature>